<proteinExistence type="predicted"/>
<dbReference type="GO" id="GO:0009524">
    <property type="term" value="C:phragmoplast"/>
    <property type="evidence" value="ECO:0000318"/>
    <property type="project" value="GO_Central"/>
</dbReference>
<dbReference type="InterPro" id="IPR019775">
    <property type="entry name" value="WD40_repeat_CS"/>
</dbReference>
<dbReference type="GO" id="GO:0005654">
    <property type="term" value="C:nucleoplasm"/>
    <property type="evidence" value="ECO:0000318"/>
    <property type="project" value="GO_Central"/>
</dbReference>
<organism evidence="4 5">
    <name type="scientific">Spinacia oleracea</name>
    <name type="common">Spinach</name>
    <dbReference type="NCBI Taxonomy" id="3562"/>
    <lineage>
        <taxon>Eukaryota</taxon>
        <taxon>Viridiplantae</taxon>
        <taxon>Streptophyta</taxon>
        <taxon>Embryophyta</taxon>
        <taxon>Tracheophyta</taxon>
        <taxon>Spermatophyta</taxon>
        <taxon>Magnoliopsida</taxon>
        <taxon>eudicotyledons</taxon>
        <taxon>Gunneridae</taxon>
        <taxon>Pentapetalae</taxon>
        <taxon>Caryophyllales</taxon>
        <taxon>Chenopodiaceae</taxon>
        <taxon>Chenopodioideae</taxon>
        <taxon>Anserineae</taxon>
        <taxon>Spinacia</taxon>
    </lineage>
</organism>
<evidence type="ECO:0000256" key="2">
    <source>
        <dbReference type="ARBA" id="ARBA00022737"/>
    </source>
</evidence>
<protein>
    <submittedName>
        <fullName evidence="5">Mitotic checkpoint protein BUB3.3</fullName>
    </submittedName>
</protein>
<reference evidence="5" key="2">
    <citation type="submission" date="2025-08" db="UniProtKB">
        <authorList>
            <consortium name="RefSeq"/>
        </authorList>
    </citation>
    <scope>IDENTIFICATION</scope>
    <source>
        <tissue evidence="5">Leaf</tissue>
    </source>
</reference>
<evidence type="ECO:0000256" key="1">
    <source>
        <dbReference type="ARBA" id="ARBA00022574"/>
    </source>
</evidence>
<accession>A0A9R0JC89</accession>
<dbReference type="Gene3D" id="2.130.10.10">
    <property type="entry name" value="YVTN repeat-like/Quinoprotein amine dehydrogenase"/>
    <property type="match status" value="1"/>
</dbReference>
<dbReference type="PROSITE" id="PS00678">
    <property type="entry name" value="WD_REPEATS_1"/>
    <property type="match status" value="1"/>
</dbReference>
<dbReference type="InterPro" id="IPR001680">
    <property type="entry name" value="WD40_rpt"/>
</dbReference>
<sequence>MSGNCLNFGKPIKDAITRVRFAPESNNLLISSWDSSVRLVDVESSKLRLEAQTEAAVLDCCFQSESVAVSAASDGSIFRYDLHSGVYDIIGKHEDSATCIEYSSDTGKVITAGWDRNVLSWDSRSAKASHALVGFNSLVESISLRGVELLVAIGSSVCKYDLRKMNEAIQAEGSSMDAWIRCVSSMACEKGFATGLLDGRVTLQSKSCDTGYTFRCDPKSKKGKYHLVTVNDIAFNQFLPGVFVTGDYAGHVIAWDGSSRKRLLELPRYPNSVASLSYNHTGELLAVASSYTYQEANEIEDQPQIFIQELGESKLKSAAAGSSSRR</sequence>
<dbReference type="GO" id="GO:0000776">
    <property type="term" value="C:kinetochore"/>
    <property type="evidence" value="ECO:0000318"/>
    <property type="project" value="GO_Central"/>
</dbReference>
<name>A0A9R0JC89_SPIOL</name>
<dbReference type="Proteomes" id="UP000813463">
    <property type="component" value="Chromosome 6"/>
</dbReference>
<evidence type="ECO:0000313" key="4">
    <source>
        <dbReference type="Proteomes" id="UP000813463"/>
    </source>
</evidence>
<dbReference type="GO" id="GO:1990298">
    <property type="term" value="C:bub1-bub3 complex"/>
    <property type="evidence" value="ECO:0000318"/>
    <property type="project" value="GO_Central"/>
</dbReference>
<reference evidence="4" key="1">
    <citation type="journal article" date="2021" name="Nat. Commun.">
        <title>Genomic analyses provide insights into spinach domestication and the genetic basis of agronomic traits.</title>
        <authorList>
            <person name="Cai X."/>
            <person name="Sun X."/>
            <person name="Xu C."/>
            <person name="Sun H."/>
            <person name="Wang X."/>
            <person name="Ge C."/>
            <person name="Zhang Z."/>
            <person name="Wang Q."/>
            <person name="Fei Z."/>
            <person name="Jiao C."/>
            <person name="Wang Q."/>
        </authorList>
    </citation>
    <scope>NUCLEOTIDE SEQUENCE [LARGE SCALE GENOMIC DNA]</scope>
    <source>
        <strain evidence="4">cv. Varoflay</strain>
    </source>
</reference>
<evidence type="ECO:0000313" key="5">
    <source>
        <dbReference type="RefSeq" id="XP_021864512.1"/>
    </source>
</evidence>
<gene>
    <name evidence="5" type="primary">LOC110803317</name>
</gene>
<dbReference type="InterPro" id="IPR036322">
    <property type="entry name" value="WD40_repeat_dom_sf"/>
</dbReference>
<dbReference type="SUPFAM" id="SSF50978">
    <property type="entry name" value="WD40 repeat-like"/>
    <property type="match status" value="1"/>
</dbReference>
<dbReference type="PROSITE" id="PS50082">
    <property type="entry name" value="WD_REPEATS_2"/>
    <property type="match status" value="1"/>
</dbReference>
<dbReference type="GO" id="GO:0007094">
    <property type="term" value="P:mitotic spindle assembly checkpoint signaling"/>
    <property type="evidence" value="ECO:0000318"/>
    <property type="project" value="GO_Central"/>
</dbReference>
<dbReference type="OrthoDB" id="10262475at2759"/>
<dbReference type="Pfam" id="PF00400">
    <property type="entry name" value="WD40"/>
    <property type="match status" value="2"/>
</dbReference>
<dbReference type="KEGG" id="soe:110803317"/>
<keyword evidence="4" id="KW-1185">Reference proteome</keyword>
<dbReference type="GeneID" id="110803317"/>
<keyword evidence="2" id="KW-0677">Repeat</keyword>
<dbReference type="PANTHER" id="PTHR10971">
    <property type="entry name" value="MRNA EXPORT FACTOR AND BUB3"/>
    <property type="match status" value="1"/>
</dbReference>
<dbReference type="AlphaFoldDB" id="A0A9R0JC89"/>
<dbReference type="GO" id="GO:0043130">
    <property type="term" value="F:ubiquitin binding"/>
    <property type="evidence" value="ECO:0000318"/>
    <property type="project" value="GO_Central"/>
</dbReference>
<dbReference type="InterPro" id="IPR015943">
    <property type="entry name" value="WD40/YVTN_repeat-like_dom_sf"/>
</dbReference>
<dbReference type="SMART" id="SM00320">
    <property type="entry name" value="WD40"/>
    <property type="match status" value="4"/>
</dbReference>
<dbReference type="RefSeq" id="XP_021864512.1">
    <property type="nucleotide sequence ID" value="XM_022008820.2"/>
</dbReference>
<evidence type="ECO:0000256" key="3">
    <source>
        <dbReference type="PROSITE-ProRule" id="PRU00221"/>
    </source>
</evidence>
<feature type="repeat" description="WD" evidence="3">
    <location>
        <begin position="90"/>
        <end position="131"/>
    </location>
</feature>
<keyword evidence="1 3" id="KW-0853">WD repeat</keyword>